<protein>
    <submittedName>
        <fullName evidence="2">Uncharacterized protein</fullName>
    </submittedName>
</protein>
<evidence type="ECO:0000313" key="2">
    <source>
        <dbReference type="EMBL" id="KAK2847640.1"/>
    </source>
</evidence>
<feature type="compositionally biased region" description="Basic and acidic residues" evidence="1">
    <location>
        <begin position="1"/>
        <end position="29"/>
    </location>
</feature>
<dbReference type="EMBL" id="JAVHJS010000009">
    <property type="protein sequence ID" value="KAK2847640.1"/>
    <property type="molecule type" value="Genomic_DNA"/>
</dbReference>
<proteinExistence type="predicted"/>
<dbReference type="AlphaFoldDB" id="A0AA88N4Y7"/>
<sequence length="481" mass="53211">MSRECEKLQSSEMSRQEKQHKSGTKERPDSPVSSCVSLKSDKSLPLPLNFKGGTSSMESGTKERPDSPVSSCVSLKSDKSLPLPLNFKGGTSSMERYFSLLTASDITLLIGTKERPDSPVSSCVSLKSDKSLPLPLNFKGGTSSMERYFSLLTASDITLLIGTKERPDSPVSSCVSLKSDKSLPLPLNFTGGTSSMERYFSLLTASDITLLMFPRVSLFFTPEDTTSIISKKNKTFLKSLKLENKIADFLHNIFQDLENKMIVFIKHELEMFKKCLRKENTRYFSDVRDDVRSVKEAALDMTLYFLKLMEHNDLADALQDALIGVQQRALKSNLRKKACPEKQSYPGVSEQPGKDVAVPAGVVPPAATVRPAAEIPGAAAAPEIKESDPQAQPAAQKPTEATPVLDKPCLSDPALVKPRSAELTMERISEAATNQKKAGSAEPDREGTCLEKKAWWNLVQHWSYLCWQRQVRRCRAAAWKH</sequence>
<accession>A0AA88N4Y7</accession>
<feature type="region of interest" description="Disordered" evidence="1">
    <location>
        <begin position="1"/>
        <end position="75"/>
    </location>
</feature>
<comment type="caution">
    <text evidence="2">The sequence shown here is derived from an EMBL/GenBank/DDBJ whole genome shotgun (WGS) entry which is preliminary data.</text>
</comment>
<gene>
    <name evidence="2" type="ORF">Q7C36_009322</name>
</gene>
<feature type="region of interest" description="Disordered" evidence="1">
    <location>
        <begin position="383"/>
        <end position="412"/>
    </location>
</feature>
<dbReference type="Proteomes" id="UP001187315">
    <property type="component" value="Unassembled WGS sequence"/>
</dbReference>
<name>A0AA88N4Y7_TACVA</name>
<reference evidence="2" key="1">
    <citation type="submission" date="2023-08" db="EMBL/GenBank/DDBJ databases">
        <title>Pelteobagrus vachellii genome.</title>
        <authorList>
            <person name="Liu H."/>
        </authorList>
    </citation>
    <scope>NUCLEOTIDE SEQUENCE</scope>
    <source>
        <strain evidence="2">PRFRI_2022a</strain>
        <tissue evidence="2">Muscle</tissue>
    </source>
</reference>
<evidence type="ECO:0000313" key="3">
    <source>
        <dbReference type="Proteomes" id="UP001187315"/>
    </source>
</evidence>
<evidence type="ECO:0000256" key="1">
    <source>
        <dbReference type="SAM" id="MobiDB-lite"/>
    </source>
</evidence>
<organism evidence="2 3">
    <name type="scientific">Tachysurus vachellii</name>
    <name type="common">Darkbarbel catfish</name>
    <name type="synonym">Pelteobagrus vachellii</name>
    <dbReference type="NCBI Taxonomy" id="175792"/>
    <lineage>
        <taxon>Eukaryota</taxon>
        <taxon>Metazoa</taxon>
        <taxon>Chordata</taxon>
        <taxon>Craniata</taxon>
        <taxon>Vertebrata</taxon>
        <taxon>Euteleostomi</taxon>
        <taxon>Actinopterygii</taxon>
        <taxon>Neopterygii</taxon>
        <taxon>Teleostei</taxon>
        <taxon>Ostariophysi</taxon>
        <taxon>Siluriformes</taxon>
        <taxon>Bagridae</taxon>
        <taxon>Tachysurus</taxon>
    </lineage>
</organism>
<keyword evidence="3" id="KW-1185">Reference proteome</keyword>